<keyword evidence="1 7" id="KW-0723">Serine/threonine-protein kinase</keyword>
<reference evidence="9" key="1">
    <citation type="submission" date="2021-03" db="EMBL/GenBank/DDBJ databases">
        <authorList>
            <person name="Tagirdzhanova G."/>
        </authorList>
    </citation>
    <scope>NUCLEOTIDE SEQUENCE</scope>
</reference>
<dbReference type="SMART" id="SM00220">
    <property type="entry name" value="S_TKc"/>
    <property type="match status" value="1"/>
</dbReference>
<dbReference type="PROSITE" id="PS00108">
    <property type="entry name" value="PROTEIN_KINASE_ST"/>
    <property type="match status" value="1"/>
</dbReference>
<evidence type="ECO:0000313" key="9">
    <source>
        <dbReference type="EMBL" id="CAF9919742.1"/>
    </source>
</evidence>
<keyword evidence="5 6" id="KW-0067">ATP-binding</keyword>
<evidence type="ECO:0000256" key="1">
    <source>
        <dbReference type="ARBA" id="ARBA00022527"/>
    </source>
</evidence>
<dbReference type="InterPro" id="IPR008271">
    <property type="entry name" value="Ser/Thr_kinase_AS"/>
</dbReference>
<comment type="similarity">
    <text evidence="7">Belongs to the protein kinase superfamily.</text>
</comment>
<evidence type="ECO:0000313" key="10">
    <source>
        <dbReference type="Proteomes" id="UP000664534"/>
    </source>
</evidence>
<dbReference type="GO" id="GO:0005634">
    <property type="term" value="C:nucleus"/>
    <property type="evidence" value="ECO:0007669"/>
    <property type="project" value="TreeGrafter"/>
</dbReference>
<keyword evidence="3 6" id="KW-0547">Nucleotide-binding</keyword>
<feature type="binding site" evidence="6">
    <location>
        <position position="82"/>
    </location>
    <ligand>
        <name>ATP</name>
        <dbReference type="ChEBI" id="CHEBI:30616"/>
    </ligand>
</feature>
<organism evidence="9 10">
    <name type="scientific">Imshaugia aleurites</name>
    <dbReference type="NCBI Taxonomy" id="172621"/>
    <lineage>
        <taxon>Eukaryota</taxon>
        <taxon>Fungi</taxon>
        <taxon>Dikarya</taxon>
        <taxon>Ascomycota</taxon>
        <taxon>Pezizomycotina</taxon>
        <taxon>Lecanoromycetes</taxon>
        <taxon>OSLEUM clade</taxon>
        <taxon>Lecanoromycetidae</taxon>
        <taxon>Lecanorales</taxon>
        <taxon>Lecanorineae</taxon>
        <taxon>Parmeliaceae</taxon>
        <taxon>Imshaugia</taxon>
    </lineage>
</organism>
<gene>
    <name evidence="9" type="ORF">IMSHALPRED_004718</name>
</gene>
<dbReference type="InterPro" id="IPR051175">
    <property type="entry name" value="CLK_kinases"/>
</dbReference>
<dbReference type="GO" id="GO:0005524">
    <property type="term" value="F:ATP binding"/>
    <property type="evidence" value="ECO:0007669"/>
    <property type="project" value="UniProtKB-UniRule"/>
</dbReference>
<dbReference type="InterPro" id="IPR000719">
    <property type="entry name" value="Prot_kinase_dom"/>
</dbReference>
<feature type="domain" description="Protein kinase" evidence="8">
    <location>
        <begin position="53"/>
        <end position="406"/>
    </location>
</feature>
<proteinExistence type="inferred from homology"/>
<dbReference type="SUPFAM" id="SSF56112">
    <property type="entry name" value="Protein kinase-like (PK-like)"/>
    <property type="match status" value="1"/>
</dbReference>
<dbReference type="Gene3D" id="1.10.510.10">
    <property type="entry name" value="Transferase(Phosphotransferase) domain 1"/>
    <property type="match status" value="1"/>
</dbReference>
<dbReference type="OrthoDB" id="5979581at2759"/>
<accession>A0A8H3FBR8</accession>
<dbReference type="PANTHER" id="PTHR45646:SF11">
    <property type="entry name" value="SERINE_THREONINE-PROTEIN KINASE DOA"/>
    <property type="match status" value="1"/>
</dbReference>
<evidence type="ECO:0000256" key="3">
    <source>
        <dbReference type="ARBA" id="ARBA00022741"/>
    </source>
</evidence>
<dbReference type="InterPro" id="IPR017441">
    <property type="entry name" value="Protein_kinase_ATP_BS"/>
</dbReference>
<keyword evidence="10" id="KW-1185">Reference proteome</keyword>
<sequence length="418" mass="47981">MTSLLPSTAPEPPAKQRFVSLDASIPIEEETMPYYNADDWYPVFIGEVFKSRYQVLRKLGYGQFSTVWFSRDLQSHVYVALKVYKVDNREASQLATQIVNGLHREIDAYQCMSAIKTSHRGQRFVRQMLDSFTVSSARNTHHCLVHPPLWDTIRGLQRINYGNRLPESPLRGTITYLLEALDYLHGECGLIHTDIKASNIMLDTPDKSILKSFGDGELDSPSSRKILDGRTIYRSRKFVFPKSTGFSVLCDFGEARRGIFNHNGLIQPEIYRAPEVILDMHWDYKVDIWMVGVMIWGLFENKHLFDASDLETGEYDPKHHLAEMVAYLGPPSQEFLGRSKSYGVCFDEHGNWTSEVPVPTHLGLESGEVNLEGENKEAFLRFLRSMLCWDPDERKTAKMLLEDPWLKGQGEFELDQDE</sequence>
<evidence type="ECO:0000256" key="4">
    <source>
        <dbReference type="ARBA" id="ARBA00022777"/>
    </source>
</evidence>
<dbReference type="InterPro" id="IPR011009">
    <property type="entry name" value="Kinase-like_dom_sf"/>
</dbReference>
<evidence type="ECO:0000256" key="5">
    <source>
        <dbReference type="ARBA" id="ARBA00022840"/>
    </source>
</evidence>
<keyword evidence="4" id="KW-0418">Kinase</keyword>
<dbReference type="GO" id="GO:0004674">
    <property type="term" value="F:protein serine/threonine kinase activity"/>
    <property type="evidence" value="ECO:0007669"/>
    <property type="project" value="UniProtKB-KW"/>
</dbReference>
<comment type="caution">
    <text evidence="9">The sequence shown here is derived from an EMBL/GenBank/DDBJ whole genome shotgun (WGS) entry which is preliminary data.</text>
</comment>
<name>A0A8H3FBR8_9LECA</name>
<dbReference type="EMBL" id="CAJPDT010000023">
    <property type="protein sequence ID" value="CAF9919742.1"/>
    <property type="molecule type" value="Genomic_DNA"/>
</dbReference>
<dbReference type="Gene3D" id="3.30.200.20">
    <property type="entry name" value="Phosphorylase Kinase, domain 1"/>
    <property type="match status" value="1"/>
</dbReference>
<dbReference type="PANTHER" id="PTHR45646">
    <property type="entry name" value="SERINE/THREONINE-PROTEIN KINASE DOA-RELATED"/>
    <property type="match status" value="1"/>
</dbReference>
<protein>
    <recommendedName>
        <fullName evidence="8">Protein kinase domain-containing protein</fullName>
    </recommendedName>
</protein>
<dbReference type="PROSITE" id="PS50011">
    <property type="entry name" value="PROTEIN_KINASE_DOM"/>
    <property type="match status" value="1"/>
</dbReference>
<dbReference type="Pfam" id="PF00069">
    <property type="entry name" value="Pkinase"/>
    <property type="match status" value="1"/>
</dbReference>
<keyword evidence="2" id="KW-0808">Transferase</keyword>
<dbReference type="AlphaFoldDB" id="A0A8H3FBR8"/>
<evidence type="ECO:0000256" key="6">
    <source>
        <dbReference type="PROSITE-ProRule" id="PRU10141"/>
    </source>
</evidence>
<dbReference type="GO" id="GO:0043484">
    <property type="term" value="P:regulation of RNA splicing"/>
    <property type="evidence" value="ECO:0007669"/>
    <property type="project" value="TreeGrafter"/>
</dbReference>
<evidence type="ECO:0000256" key="2">
    <source>
        <dbReference type="ARBA" id="ARBA00022679"/>
    </source>
</evidence>
<evidence type="ECO:0000256" key="7">
    <source>
        <dbReference type="RuleBase" id="RU000304"/>
    </source>
</evidence>
<dbReference type="PROSITE" id="PS00107">
    <property type="entry name" value="PROTEIN_KINASE_ATP"/>
    <property type="match status" value="1"/>
</dbReference>
<evidence type="ECO:0000259" key="8">
    <source>
        <dbReference type="PROSITE" id="PS50011"/>
    </source>
</evidence>
<dbReference type="Proteomes" id="UP000664534">
    <property type="component" value="Unassembled WGS sequence"/>
</dbReference>